<keyword evidence="1" id="KW-0472">Membrane</keyword>
<keyword evidence="1" id="KW-0812">Transmembrane</keyword>
<evidence type="ECO:0000313" key="3">
    <source>
        <dbReference type="Proteomes" id="UP000276133"/>
    </source>
</evidence>
<evidence type="ECO:0000313" key="2">
    <source>
        <dbReference type="EMBL" id="RNA12298.1"/>
    </source>
</evidence>
<evidence type="ECO:0000256" key="1">
    <source>
        <dbReference type="SAM" id="Phobius"/>
    </source>
</evidence>
<feature type="transmembrane region" description="Helical" evidence="1">
    <location>
        <begin position="44"/>
        <end position="64"/>
    </location>
</feature>
<feature type="transmembrane region" description="Helical" evidence="1">
    <location>
        <begin position="20"/>
        <end position="37"/>
    </location>
</feature>
<keyword evidence="3" id="KW-1185">Reference proteome</keyword>
<comment type="caution">
    <text evidence="2">The sequence shown here is derived from an EMBL/GenBank/DDBJ whole genome shotgun (WGS) entry which is preliminary data.</text>
</comment>
<dbReference type="Proteomes" id="UP000276133">
    <property type="component" value="Unassembled WGS sequence"/>
</dbReference>
<reference evidence="2 3" key="1">
    <citation type="journal article" date="2018" name="Sci. Rep.">
        <title>Genomic signatures of local adaptation to the degree of environmental predictability in rotifers.</title>
        <authorList>
            <person name="Franch-Gras L."/>
            <person name="Hahn C."/>
            <person name="Garcia-Roger E.M."/>
            <person name="Carmona M.J."/>
            <person name="Serra M."/>
            <person name="Gomez A."/>
        </authorList>
    </citation>
    <scope>NUCLEOTIDE SEQUENCE [LARGE SCALE GENOMIC DNA]</scope>
    <source>
        <strain evidence="2">HYR1</strain>
    </source>
</reference>
<proteinExistence type="predicted"/>
<accession>A0A3M7QMX3</accession>
<sequence length="78" mass="9379">MSQELKTYELFTFFKRLMIIWQWQYLCIVIFAITFENSKNFNKLSFFLAFSFLPIFTGDLTLGFCGKNKIFLYCEETV</sequence>
<dbReference type="AlphaFoldDB" id="A0A3M7QMX3"/>
<protein>
    <submittedName>
        <fullName evidence="2">Uncharacterized protein</fullName>
    </submittedName>
</protein>
<name>A0A3M7QMX3_BRAPC</name>
<organism evidence="2 3">
    <name type="scientific">Brachionus plicatilis</name>
    <name type="common">Marine rotifer</name>
    <name type="synonym">Brachionus muelleri</name>
    <dbReference type="NCBI Taxonomy" id="10195"/>
    <lineage>
        <taxon>Eukaryota</taxon>
        <taxon>Metazoa</taxon>
        <taxon>Spiralia</taxon>
        <taxon>Gnathifera</taxon>
        <taxon>Rotifera</taxon>
        <taxon>Eurotatoria</taxon>
        <taxon>Monogononta</taxon>
        <taxon>Pseudotrocha</taxon>
        <taxon>Ploima</taxon>
        <taxon>Brachionidae</taxon>
        <taxon>Brachionus</taxon>
    </lineage>
</organism>
<gene>
    <name evidence="2" type="ORF">BpHYR1_050656</name>
</gene>
<dbReference type="EMBL" id="REGN01005726">
    <property type="protein sequence ID" value="RNA12298.1"/>
    <property type="molecule type" value="Genomic_DNA"/>
</dbReference>
<keyword evidence="1" id="KW-1133">Transmembrane helix</keyword>